<evidence type="ECO:0000313" key="3">
    <source>
        <dbReference type="EMBL" id="MEN7551699.1"/>
    </source>
</evidence>
<dbReference type="InterPro" id="IPR048376">
    <property type="entry name" value="YqiJ_N"/>
</dbReference>
<dbReference type="EMBL" id="JBDKWZ010000026">
    <property type="protein sequence ID" value="MEN7551699.1"/>
    <property type="molecule type" value="Genomic_DNA"/>
</dbReference>
<reference evidence="3 4" key="1">
    <citation type="submission" date="2024-04" db="EMBL/GenBank/DDBJ databases">
        <title>Novel genus in family Flammeovirgaceae.</title>
        <authorList>
            <person name="Nguyen T.H."/>
            <person name="Vuong T.Q."/>
            <person name="Le H."/>
            <person name="Kim S.-G."/>
        </authorList>
    </citation>
    <scope>NUCLEOTIDE SEQUENCE [LARGE SCALE GENOMIC DNA]</scope>
    <source>
        <strain evidence="3 4">JCM 23209</strain>
    </source>
</reference>
<feature type="transmembrane region" description="Helical" evidence="1">
    <location>
        <begin position="104"/>
        <end position="126"/>
    </location>
</feature>
<keyword evidence="1" id="KW-0472">Membrane</keyword>
<dbReference type="Proteomes" id="UP001403385">
    <property type="component" value="Unassembled WGS sequence"/>
</dbReference>
<organism evidence="3 4">
    <name type="scientific">Rapidithrix thailandica</name>
    <dbReference type="NCBI Taxonomy" id="413964"/>
    <lineage>
        <taxon>Bacteria</taxon>
        <taxon>Pseudomonadati</taxon>
        <taxon>Bacteroidota</taxon>
        <taxon>Cytophagia</taxon>
        <taxon>Cytophagales</taxon>
        <taxon>Flammeovirgaceae</taxon>
        <taxon>Rapidithrix</taxon>
    </lineage>
</organism>
<evidence type="ECO:0000259" key="2">
    <source>
        <dbReference type="Pfam" id="PF21001"/>
    </source>
</evidence>
<dbReference type="Pfam" id="PF21001">
    <property type="entry name" value="YqiJ_N"/>
    <property type="match status" value="1"/>
</dbReference>
<evidence type="ECO:0000313" key="4">
    <source>
        <dbReference type="Proteomes" id="UP001403385"/>
    </source>
</evidence>
<dbReference type="RefSeq" id="WP_346824478.1">
    <property type="nucleotide sequence ID" value="NZ_JBDKWZ010000026.1"/>
</dbReference>
<protein>
    <recommendedName>
        <fullName evidence="2">Inner membrane protein YqiJ N-terminal domain-containing protein</fullName>
    </recommendedName>
</protein>
<comment type="caution">
    <text evidence="3">The sequence shown here is derived from an EMBL/GenBank/DDBJ whole genome shotgun (WGS) entry which is preliminary data.</text>
</comment>
<feature type="transmembrane region" description="Helical" evidence="1">
    <location>
        <begin position="12"/>
        <end position="34"/>
    </location>
</feature>
<dbReference type="AlphaFoldDB" id="A0AAW9S3D3"/>
<feature type="domain" description="Inner membrane protein YqiJ N-terminal" evidence="2">
    <location>
        <begin position="18"/>
        <end position="113"/>
    </location>
</feature>
<feature type="transmembrane region" description="Helical" evidence="1">
    <location>
        <begin position="77"/>
        <end position="98"/>
    </location>
</feature>
<proteinExistence type="predicted"/>
<gene>
    <name evidence="3" type="ORF">AAG747_27535</name>
</gene>
<sequence length="211" mass="22986">MEFLKYALESVNLPYTFLMILISLYWLATFIGILDLSSFDLDADADVDIDADTDVGVSGGSALSGVLHFFHIGEIPVMIIISFFALFAWVGSVLANYYLGNTSWGIAALLSIPLCIGSLLITKVACMPFVKVFQHINKPDDIEVVGKVCTLRSQADGENMGLAEVKLDGITQTVYVITHDGLPLSKGDQALVLLRKESKNCYVVEAYHASI</sequence>
<name>A0AAW9S3D3_9BACT</name>
<evidence type="ECO:0000256" key="1">
    <source>
        <dbReference type="SAM" id="Phobius"/>
    </source>
</evidence>
<keyword evidence="1" id="KW-1133">Transmembrane helix</keyword>
<accession>A0AAW9S3D3</accession>
<keyword evidence="1" id="KW-0812">Transmembrane</keyword>
<keyword evidence="4" id="KW-1185">Reference proteome</keyword>